<protein>
    <submittedName>
        <fullName evidence="2">Uncharacterized protein</fullName>
    </submittedName>
</protein>
<evidence type="ECO:0000313" key="2">
    <source>
        <dbReference type="Ensembl" id="ENSSOCP00000005427.1"/>
    </source>
</evidence>
<feature type="compositionally biased region" description="Basic residues" evidence="1">
    <location>
        <begin position="1"/>
        <end position="11"/>
    </location>
</feature>
<organism evidence="2 3">
    <name type="scientific">Strix occidentalis caurina</name>
    <name type="common">northern spotted owl</name>
    <dbReference type="NCBI Taxonomy" id="311401"/>
    <lineage>
        <taxon>Eukaryota</taxon>
        <taxon>Metazoa</taxon>
        <taxon>Chordata</taxon>
        <taxon>Craniata</taxon>
        <taxon>Vertebrata</taxon>
        <taxon>Euteleostomi</taxon>
        <taxon>Archelosauria</taxon>
        <taxon>Archosauria</taxon>
        <taxon>Dinosauria</taxon>
        <taxon>Saurischia</taxon>
        <taxon>Theropoda</taxon>
        <taxon>Coelurosauria</taxon>
        <taxon>Aves</taxon>
        <taxon>Neognathae</taxon>
        <taxon>Neoaves</taxon>
        <taxon>Telluraves</taxon>
        <taxon>Strigiformes</taxon>
        <taxon>Strigidae</taxon>
        <taxon>Strix</taxon>
    </lineage>
</organism>
<reference evidence="2" key="1">
    <citation type="submission" date="2025-08" db="UniProtKB">
        <authorList>
            <consortium name="Ensembl"/>
        </authorList>
    </citation>
    <scope>IDENTIFICATION</scope>
</reference>
<sequence>RDQRGHRHHHQLLPPQRKDHRLHPVLQAPPGRLSVAADRPKITDYIQWYRQLPGRAPAFLVSAFQGSKELQAAPGRLSVAADRRSSLRIQRTQEVPGAAELLLPTGSRAALGSHGTYRAPPRAQAFPPEDSQANPEQVLSSASAPRALQG</sequence>
<evidence type="ECO:0000313" key="3">
    <source>
        <dbReference type="Proteomes" id="UP000694551"/>
    </source>
</evidence>
<name>A0A8D0EVX4_STROC</name>
<accession>A0A8D0EVX4</accession>
<reference evidence="2" key="2">
    <citation type="submission" date="2025-09" db="UniProtKB">
        <authorList>
            <consortium name="Ensembl"/>
        </authorList>
    </citation>
    <scope>IDENTIFICATION</scope>
</reference>
<dbReference type="Ensembl" id="ENSSOCT00000005581.1">
    <property type="protein sequence ID" value="ENSSOCP00000005427.1"/>
    <property type="gene ID" value="ENSSOCG00000004197.1"/>
</dbReference>
<proteinExistence type="predicted"/>
<keyword evidence="3" id="KW-1185">Reference proteome</keyword>
<feature type="region of interest" description="Disordered" evidence="1">
    <location>
        <begin position="1"/>
        <end position="23"/>
    </location>
</feature>
<dbReference type="Gene3D" id="2.60.40.10">
    <property type="entry name" value="Immunoglobulins"/>
    <property type="match status" value="1"/>
</dbReference>
<dbReference type="InterPro" id="IPR036179">
    <property type="entry name" value="Ig-like_dom_sf"/>
</dbReference>
<evidence type="ECO:0000256" key="1">
    <source>
        <dbReference type="SAM" id="MobiDB-lite"/>
    </source>
</evidence>
<feature type="compositionally biased region" description="Polar residues" evidence="1">
    <location>
        <begin position="131"/>
        <end position="143"/>
    </location>
</feature>
<feature type="region of interest" description="Disordered" evidence="1">
    <location>
        <begin position="109"/>
        <end position="150"/>
    </location>
</feature>
<dbReference type="SUPFAM" id="SSF48726">
    <property type="entry name" value="Immunoglobulin"/>
    <property type="match status" value="1"/>
</dbReference>
<dbReference type="InterPro" id="IPR013783">
    <property type="entry name" value="Ig-like_fold"/>
</dbReference>
<dbReference type="AlphaFoldDB" id="A0A8D0EVX4"/>
<dbReference type="Proteomes" id="UP000694551">
    <property type="component" value="Unplaced"/>
</dbReference>